<sequence length="172" mass="19455">MALRPVPVNSLTVWCKPIEQAPDNKGIAEQAYCNAIKFDDPNGLAAKSAKNYNNKSRVDYFEITGNDLIMIEMKDMELKIQHLSNNGVLKKDIEKKVLSNLENKFTDSLKIIQNEINSSLIPVINYLVVANNTNVIMLDKYLPKNLRKKPFVICKTKEICNKLSTLGTRLCP</sequence>
<dbReference type="AlphaFoldDB" id="A0A8H8XBT0"/>
<dbReference type="EMBL" id="CAESAQ020000017">
    <property type="protein sequence ID" value="CAB5495245.1"/>
    <property type="molecule type" value="Genomic_DNA"/>
</dbReference>
<dbReference type="RefSeq" id="WP_202762564.1">
    <property type="nucleotide sequence ID" value="NZ_CAESAQ020000017.1"/>
</dbReference>
<protein>
    <submittedName>
        <fullName evidence="1">Uncharacterized protein</fullName>
    </submittedName>
</protein>
<evidence type="ECO:0000313" key="1">
    <source>
        <dbReference type="EMBL" id="CAB5495245.1"/>
    </source>
</evidence>
<accession>A0A8H8XBT0</accession>
<reference evidence="1 2" key="1">
    <citation type="submission" date="2020-05" db="EMBL/GenBank/DDBJ databases">
        <authorList>
            <person name="Petersen J."/>
            <person name="Sayavedra L."/>
        </authorList>
    </citation>
    <scope>NUCLEOTIDE SEQUENCE [LARGE SCALE GENOMIC DNA]</scope>
    <source>
        <strain evidence="1">B thermophilus SOXS</strain>
    </source>
</reference>
<proteinExistence type="predicted"/>
<gene>
    <name evidence="1" type="ORF">THERMOS_262</name>
</gene>
<dbReference type="Proteomes" id="UP000643672">
    <property type="component" value="Unassembled WGS sequence"/>
</dbReference>
<name>A0A8H8XBT0_9GAMM</name>
<keyword evidence="2" id="KW-1185">Reference proteome</keyword>
<comment type="caution">
    <text evidence="1">The sequence shown here is derived from an EMBL/GenBank/DDBJ whole genome shotgun (WGS) entry which is preliminary data.</text>
</comment>
<evidence type="ECO:0000313" key="2">
    <source>
        <dbReference type="Proteomes" id="UP000643672"/>
    </source>
</evidence>
<organism evidence="1 2">
    <name type="scientific">Bathymodiolus thermophilus thioautotrophic gill symbiont</name>
    <dbReference type="NCBI Taxonomy" id="2360"/>
    <lineage>
        <taxon>Bacteria</taxon>
        <taxon>Pseudomonadati</taxon>
        <taxon>Pseudomonadota</taxon>
        <taxon>Gammaproteobacteria</taxon>
        <taxon>sulfur-oxidizing symbionts</taxon>
    </lineage>
</organism>